<evidence type="ECO:0000313" key="2">
    <source>
        <dbReference type="Proteomes" id="UP000460272"/>
    </source>
</evidence>
<gene>
    <name evidence="1" type="ORF">EAS64_01415</name>
</gene>
<protein>
    <submittedName>
        <fullName evidence="1">Pyridoxamine 5'-phosphate oxidase family protein</fullName>
    </submittedName>
</protein>
<dbReference type="Proteomes" id="UP000460272">
    <property type="component" value="Unassembled WGS sequence"/>
</dbReference>
<proteinExistence type="predicted"/>
<keyword evidence="2" id="KW-1185">Reference proteome</keyword>
<dbReference type="Pfam" id="PF12900">
    <property type="entry name" value="Pyridox_ox_2"/>
    <property type="match status" value="1"/>
</dbReference>
<dbReference type="Gene3D" id="2.30.110.10">
    <property type="entry name" value="Electron Transport, Fmn-binding Protein, Chain A"/>
    <property type="match status" value="1"/>
</dbReference>
<dbReference type="OrthoDB" id="3212118at2"/>
<name>A0A6P2C702_9ACTN</name>
<dbReference type="SUPFAM" id="SSF50475">
    <property type="entry name" value="FMN-binding split barrel"/>
    <property type="match status" value="1"/>
</dbReference>
<sequence length="164" mass="17456">MTAERVERPPNATPRPAIELTAGECWQLLASVPIGRVVFTHRAMPAIRPVNHLVEGRTIIIRTHLGAAIASRATAGTAGAAVGPEGSRAEDPGSVVCYEADQIDPARHTGWSVIVTGLARLVTDPGAIARYADALHPWMAGEMHQVVAIEPRFVSGIRLVGWCT</sequence>
<evidence type="ECO:0000313" key="1">
    <source>
        <dbReference type="EMBL" id="TVZ06136.1"/>
    </source>
</evidence>
<reference evidence="1 2" key="1">
    <citation type="submission" date="2018-11" db="EMBL/GenBank/DDBJ databases">
        <title>Trebonia kvetii gen.nov., sp.nov., a novel acidophilic actinobacterium, and proposal of the new actinobacterial family Treboniaceae fam. nov.</title>
        <authorList>
            <person name="Rapoport D."/>
            <person name="Sagova-Mareckova M."/>
            <person name="Sedlacek I."/>
            <person name="Provaznik J."/>
            <person name="Kralova S."/>
            <person name="Pavlinic D."/>
            <person name="Benes V."/>
            <person name="Kopecky J."/>
        </authorList>
    </citation>
    <scope>NUCLEOTIDE SEQUENCE [LARGE SCALE GENOMIC DNA]</scope>
    <source>
        <strain evidence="1 2">15Tr583</strain>
    </source>
</reference>
<dbReference type="EMBL" id="RPFW01000001">
    <property type="protein sequence ID" value="TVZ06136.1"/>
    <property type="molecule type" value="Genomic_DNA"/>
</dbReference>
<comment type="caution">
    <text evidence="1">The sequence shown here is derived from an EMBL/GenBank/DDBJ whole genome shotgun (WGS) entry which is preliminary data.</text>
</comment>
<dbReference type="RefSeq" id="WP_145850890.1">
    <property type="nucleotide sequence ID" value="NZ_RPFW01000001.1"/>
</dbReference>
<dbReference type="AlphaFoldDB" id="A0A6P2C702"/>
<organism evidence="1 2">
    <name type="scientific">Trebonia kvetii</name>
    <dbReference type="NCBI Taxonomy" id="2480626"/>
    <lineage>
        <taxon>Bacteria</taxon>
        <taxon>Bacillati</taxon>
        <taxon>Actinomycetota</taxon>
        <taxon>Actinomycetes</taxon>
        <taxon>Streptosporangiales</taxon>
        <taxon>Treboniaceae</taxon>
        <taxon>Trebonia</taxon>
    </lineage>
</organism>
<dbReference type="InterPro" id="IPR012349">
    <property type="entry name" value="Split_barrel_FMN-bd"/>
</dbReference>
<dbReference type="InterPro" id="IPR024747">
    <property type="entry name" value="Pyridox_Oxase-rel"/>
</dbReference>
<accession>A0A6P2C702</accession>